<organism evidence="1 2">
    <name type="scientific">Paractinoplanes deccanensis</name>
    <dbReference type="NCBI Taxonomy" id="113561"/>
    <lineage>
        <taxon>Bacteria</taxon>
        <taxon>Bacillati</taxon>
        <taxon>Actinomycetota</taxon>
        <taxon>Actinomycetes</taxon>
        <taxon>Micromonosporales</taxon>
        <taxon>Micromonosporaceae</taxon>
        <taxon>Paractinoplanes</taxon>
    </lineage>
</organism>
<sequence length="143" mass="15266">MNDAEAVRVHLVRIEGLIAKHGWAIQGVGGRTPADPGCFYTVGLTAAGRPELCLAALSPPLSAQLLNAAVKIHLGAELKHGDETGDVASVPLRVISAPELEMNVAQALYGPQVLAVQLVWPDSEGNWPPSSRMAQRLFGEPWW</sequence>
<name>A0ABQ3YM21_9ACTN</name>
<dbReference type="EMBL" id="BOMI01000233">
    <property type="protein sequence ID" value="GID81065.1"/>
    <property type="molecule type" value="Genomic_DNA"/>
</dbReference>
<proteinExistence type="predicted"/>
<keyword evidence="2" id="KW-1185">Reference proteome</keyword>
<evidence type="ECO:0000313" key="1">
    <source>
        <dbReference type="EMBL" id="GID81065.1"/>
    </source>
</evidence>
<evidence type="ECO:0008006" key="3">
    <source>
        <dbReference type="Google" id="ProtNLM"/>
    </source>
</evidence>
<comment type="caution">
    <text evidence="1">The sequence shown here is derived from an EMBL/GenBank/DDBJ whole genome shotgun (WGS) entry which is preliminary data.</text>
</comment>
<protein>
    <recommendedName>
        <fullName evidence="3">DUF4262 domain-containing protein</fullName>
    </recommendedName>
</protein>
<gene>
    <name evidence="1" type="ORF">Ade02nite_97060</name>
</gene>
<dbReference type="Proteomes" id="UP000609879">
    <property type="component" value="Unassembled WGS sequence"/>
</dbReference>
<reference evidence="1 2" key="1">
    <citation type="submission" date="2021-01" db="EMBL/GenBank/DDBJ databases">
        <title>Whole genome shotgun sequence of Actinoplanes deccanensis NBRC 13994.</title>
        <authorList>
            <person name="Komaki H."/>
            <person name="Tamura T."/>
        </authorList>
    </citation>
    <scope>NUCLEOTIDE SEQUENCE [LARGE SCALE GENOMIC DNA]</scope>
    <source>
        <strain evidence="1 2">NBRC 13994</strain>
    </source>
</reference>
<dbReference type="Pfam" id="PF14081">
    <property type="entry name" value="DUF4262"/>
    <property type="match status" value="1"/>
</dbReference>
<dbReference type="RefSeq" id="WP_203778283.1">
    <property type="nucleotide sequence ID" value="NZ_BAAABO010000005.1"/>
</dbReference>
<evidence type="ECO:0000313" key="2">
    <source>
        <dbReference type="Proteomes" id="UP000609879"/>
    </source>
</evidence>
<dbReference type="InterPro" id="IPR025358">
    <property type="entry name" value="DUF4262"/>
</dbReference>
<accession>A0ABQ3YM21</accession>